<gene>
    <name evidence="2" type="ORF">Thiowin_03611</name>
</gene>
<feature type="transmembrane region" description="Helical" evidence="1">
    <location>
        <begin position="128"/>
        <end position="149"/>
    </location>
</feature>
<keyword evidence="1" id="KW-0472">Membrane</keyword>
<feature type="transmembrane region" description="Helical" evidence="1">
    <location>
        <begin position="20"/>
        <end position="37"/>
    </location>
</feature>
<keyword evidence="1" id="KW-1133">Transmembrane helix</keyword>
<evidence type="ECO:0000256" key="1">
    <source>
        <dbReference type="SAM" id="Phobius"/>
    </source>
</evidence>
<protein>
    <submittedName>
        <fullName evidence="2">Uncharacterized protein</fullName>
    </submittedName>
</protein>
<organism evidence="2 3">
    <name type="scientific">Thiorhodovibrio winogradskyi</name>
    <dbReference type="NCBI Taxonomy" id="77007"/>
    <lineage>
        <taxon>Bacteria</taxon>
        <taxon>Pseudomonadati</taxon>
        <taxon>Pseudomonadota</taxon>
        <taxon>Gammaproteobacteria</taxon>
        <taxon>Chromatiales</taxon>
        <taxon>Chromatiaceae</taxon>
        <taxon>Thiorhodovibrio</taxon>
    </lineage>
</organism>
<accession>A0ABZ0SE03</accession>
<proteinExistence type="predicted"/>
<dbReference type="RefSeq" id="WP_328984294.1">
    <property type="nucleotide sequence ID" value="NZ_CP121472.1"/>
</dbReference>
<feature type="transmembrane region" description="Helical" evidence="1">
    <location>
        <begin position="95"/>
        <end position="116"/>
    </location>
</feature>
<dbReference type="Proteomes" id="UP001432180">
    <property type="component" value="Chromosome"/>
</dbReference>
<feature type="transmembrane region" description="Helical" evidence="1">
    <location>
        <begin position="155"/>
        <end position="174"/>
    </location>
</feature>
<feature type="transmembrane region" description="Helical" evidence="1">
    <location>
        <begin position="49"/>
        <end position="66"/>
    </location>
</feature>
<feature type="transmembrane region" description="Helical" evidence="1">
    <location>
        <begin position="71"/>
        <end position="89"/>
    </location>
</feature>
<dbReference type="EMBL" id="CP121472">
    <property type="protein sequence ID" value="WPL18538.1"/>
    <property type="molecule type" value="Genomic_DNA"/>
</dbReference>
<feature type="transmembrane region" description="Helical" evidence="1">
    <location>
        <begin position="195"/>
        <end position="217"/>
    </location>
</feature>
<evidence type="ECO:0000313" key="3">
    <source>
        <dbReference type="Proteomes" id="UP001432180"/>
    </source>
</evidence>
<name>A0ABZ0SE03_9GAMM</name>
<sequence>MTNSTYAAAASEKRHIMLRALIWAIVGVIYAPLFVALEDLFRLANLGSWAFVPAAALAGGAGSMLYGARQVAVAASLIGVSTGSIILLVPGAATALWQPAFVGLVAGIAGGFFVSFPSACTSHVVAKAVAGMASGAFCGALLALAAPYFPVVGQLEIVTVAFLVSVNGVIYVVTIRPWVRFLAGVDGLDNRWKEALVIGVVSMLTAASVWIVSKSIAGDVSSPMAMALMALPDSLPGTLMAGAVAGAITGALLEIFRFRWVFDV</sequence>
<keyword evidence="3" id="KW-1185">Reference proteome</keyword>
<reference evidence="2 3" key="1">
    <citation type="journal article" date="2023" name="Microorganisms">
        <title>Thiorhodovibrio frisius and Trv. litoralis spp. nov., Two Novel Members from a Clade of Fastidious Purple Sulfur Bacteria That Exhibit Unique Red-Shifted Light-Harvesting Capabilities.</title>
        <authorList>
            <person name="Methner A."/>
            <person name="Kuzyk S.B."/>
            <person name="Petersen J."/>
            <person name="Bauer S."/>
            <person name="Brinkmann H."/>
            <person name="Sichau K."/>
            <person name="Wanner G."/>
            <person name="Wolf J."/>
            <person name="Neumann-Schaal M."/>
            <person name="Henke P."/>
            <person name="Tank M."/>
            <person name="Sproer C."/>
            <person name="Bunk B."/>
            <person name="Overmann J."/>
        </authorList>
    </citation>
    <scope>NUCLEOTIDE SEQUENCE [LARGE SCALE GENOMIC DNA]</scope>
    <source>
        <strain evidence="2 3">DSM 6702</strain>
    </source>
</reference>
<keyword evidence="1" id="KW-0812">Transmembrane</keyword>
<feature type="transmembrane region" description="Helical" evidence="1">
    <location>
        <begin position="237"/>
        <end position="256"/>
    </location>
</feature>
<evidence type="ECO:0000313" key="2">
    <source>
        <dbReference type="EMBL" id="WPL18538.1"/>
    </source>
</evidence>